<proteinExistence type="predicted"/>
<organism evidence="1 2">
    <name type="scientific">Dermacentor silvarum</name>
    <name type="common">Tick</name>
    <dbReference type="NCBI Taxonomy" id="543639"/>
    <lineage>
        <taxon>Eukaryota</taxon>
        <taxon>Metazoa</taxon>
        <taxon>Ecdysozoa</taxon>
        <taxon>Arthropoda</taxon>
        <taxon>Chelicerata</taxon>
        <taxon>Arachnida</taxon>
        <taxon>Acari</taxon>
        <taxon>Parasitiformes</taxon>
        <taxon>Ixodida</taxon>
        <taxon>Ixodoidea</taxon>
        <taxon>Ixodidae</taxon>
        <taxon>Rhipicephalinae</taxon>
        <taxon>Dermacentor</taxon>
    </lineage>
</organism>
<evidence type="ECO:0000313" key="2">
    <source>
        <dbReference type="Proteomes" id="UP000821865"/>
    </source>
</evidence>
<comment type="caution">
    <text evidence="1">The sequence shown here is derived from an EMBL/GenBank/DDBJ whole genome shotgun (WGS) entry which is preliminary data.</text>
</comment>
<dbReference type="Proteomes" id="UP000821865">
    <property type="component" value="Chromosome 10"/>
</dbReference>
<name>A0ACB8DPW3_DERSI</name>
<keyword evidence="2" id="KW-1185">Reference proteome</keyword>
<reference evidence="1" key="1">
    <citation type="submission" date="2020-05" db="EMBL/GenBank/DDBJ databases">
        <title>Large-scale comparative analyses of tick genomes elucidate their genetic diversity and vector capacities.</title>
        <authorList>
            <person name="Jia N."/>
            <person name="Wang J."/>
            <person name="Shi W."/>
            <person name="Du L."/>
            <person name="Sun Y."/>
            <person name="Zhan W."/>
            <person name="Jiang J."/>
            <person name="Wang Q."/>
            <person name="Zhang B."/>
            <person name="Ji P."/>
            <person name="Sakyi L.B."/>
            <person name="Cui X."/>
            <person name="Yuan T."/>
            <person name="Jiang B."/>
            <person name="Yang W."/>
            <person name="Lam T.T.-Y."/>
            <person name="Chang Q."/>
            <person name="Ding S."/>
            <person name="Wang X."/>
            <person name="Zhu J."/>
            <person name="Ruan X."/>
            <person name="Zhao L."/>
            <person name="Wei J."/>
            <person name="Que T."/>
            <person name="Du C."/>
            <person name="Cheng J."/>
            <person name="Dai P."/>
            <person name="Han X."/>
            <person name="Huang E."/>
            <person name="Gao Y."/>
            <person name="Liu J."/>
            <person name="Shao H."/>
            <person name="Ye R."/>
            <person name="Li L."/>
            <person name="Wei W."/>
            <person name="Wang X."/>
            <person name="Wang C."/>
            <person name="Yang T."/>
            <person name="Huo Q."/>
            <person name="Li W."/>
            <person name="Guo W."/>
            <person name="Chen H."/>
            <person name="Zhou L."/>
            <person name="Ni X."/>
            <person name="Tian J."/>
            <person name="Zhou Y."/>
            <person name="Sheng Y."/>
            <person name="Liu T."/>
            <person name="Pan Y."/>
            <person name="Xia L."/>
            <person name="Li J."/>
            <person name="Zhao F."/>
            <person name="Cao W."/>
        </authorList>
    </citation>
    <scope>NUCLEOTIDE SEQUENCE</scope>
    <source>
        <strain evidence="1">Dsil-2018</strain>
    </source>
</reference>
<evidence type="ECO:0000313" key="1">
    <source>
        <dbReference type="EMBL" id="KAH7974385.1"/>
    </source>
</evidence>
<protein>
    <submittedName>
        <fullName evidence="1">Uncharacterized protein</fullName>
    </submittedName>
</protein>
<dbReference type="EMBL" id="CM023479">
    <property type="protein sequence ID" value="KAH7974385.1"/>
    <property type="molecule type" value="Genomic_DNA"/>
</dbReference>
<gene>
    <name evidence="1" type="ORF">HPB49_014792</name>
</gene>
<sequence>MQALQVTAADRDLGKFHLRIHPTNNTFTVATPHESTALHLVLLKEVVLQDTSYPVAAYITPPPAAACRIISQAYWAETPEQMLQDLQTRNPEAEIIAARRMGRTLSILITFVHGPVPRTMRYMSVVYGCTPHKGSPGACTNFR</sequence>
<accession>A0ACB8DPW3</accession>